<gene>
    <name evidence="1" type="ORF">A3E39_03330</name>
</gene>
<sequence length="75" mass="8618">MKRIIQNPRVLAGKPIIAGTRMTVEFILELLASGMTVQEIAKEYRLDRRDIASAIEFAVQEMKRENVIRRSFAKV</sequence>
<protein>
    <recommendedName>
        <fullName evidence="3">Antitoxin</fullName>
    </recommendedName>
</protein>
<dbReference type="SUPFAM" id="SSF46689">
    <property type="entry name" value="Homeodomain-like"/>
    <property type="match status" value="1"/>
</dbReference>
<name>A0A1F7UK72_9BACT</name>
<proteinExistence type="predicted"/>
<comment type="caution">
    <text evidence="1">The sequence shown here is derived from an EMBL/GenBank/DDBJ whole genome shotgun (WGS) entry which is preliminary data.</text>
</comment>
<evidence type="ECO:0000313" key="1">
    <source>
        <dbReference type="EMBL" id="OGL78680.1"/>
    </source>
</evidence>
<reference evidence="1 2" key="1">
    <citation type="journal article" date="2016" name="Nat. Commun.">
        <title>Thousands of microbial genomes shed light on interconnected biogeochemical processes in an aquifer system.</title>
        <authorList>
            <person name="Anantharaman K."/>
            <person name="Brown C.T."/>
            <person name="Hug L.A."/>
            <person name="Sharon I."/>
            <person name="Castelle C.J."/>
            <person name="Probst A.J."/>
            <person name="Thomas B.C."/>
            <person name="Singh A."/>
            <person name="Wilkins M.J."/>
            <person name="Karaoz U."/>
            <person name="Brodie E.L."/>
            <person name="Williams K.H."/>
            <person name="Hubbard S.S."/>
            <person name="Banfield J.F."/>
        </authorList>
    </citation>
    <scope>NUCLEOTIDE SEQUENCE [LARGE SCALE GENOMIC DNA]</scope>
</reference>
<dbReference type="STRING" id="1802399.A3E39_03330"/>
<dbReference type="Gene3D" id="1.10.10.10">
    <property type="entry name" value="Winged helix-like DNA-binding domain superfamily/Winged helix DNA-binding domain"/>
    <property type="match status" value="1"/>
</dbReference>
<dbReference type="InterPro" id="IPR007367">
    <property type="entry name" value="DUF433"/>
</dbReference>
<dbReference type="Proteomes" id="UP000176603">
    <property type="component" value="Unassembled WGS sequence"/>
</dbReference>
<accession>A0A1F7UK72</accession>
<evidence type="ECO:0008006" key="3">
    <source>
        <dbReference type="Google" id="ProtNLM"/>
    </source>
</evidence>
<dbReference type="Pfam" id="PF04255">
    <property type="entry name" value="DUF433"/>
    <property type="match status" value="1"/>
</dbReference>
<dbReference type="PANTHER" id="PTHR34849:SF3">
    <property type="entry name" value="SSR2962 PROTEIN"/>
    <property type="match status" value="1"/>
</dbReference>
<organism evidence="1 2">
    <name type="scientific">Candidatus Uhrbacteria bacterium RIFCSPHIGHO2_12_FULL_60_25</name>
    <dbReference type="NCBI Taxonomy" id="1802399"/>
    <lineage>
        <taxon>Bacteria</taxon>
        <taxon>Candidatus Uhriibacteriota</taxon>
    </lineage>
</organism>
<dbReference type="EMBL" id="MGEH01000026">
    <property type="protein sequence ID" value="OGL78680.1"/>
    <property type="molecule type" value="Genomic_DNA"/>
</dbReference>
<dbReference type="PANTHER" id="PTHR34849">
    <property type="entry name" value="SSL5025 PROTEIN"/>
    <property type="match status" value="1"/>
</dbReference>
<evidence type="ECO:0000313" key="2">
    <source>
        <dbReference type="Proteomes" id="UP000176603"/>
    </source>
</evidence>
<dbReference type="AlphaFoldDB" id="A0A1F7UK72"/>
<dbReference type="InterPro" id="IPR009057">
    <property type="entry name" value="Homeodomain-like_sf"/>
</dbReference>
<dbReference type="InterPro" id="IPR036388">
    <property type="entry name" value="WH-like_DNA-bd_sf"/>
</dbReference>